<keyword evidence="7" id="KW-1185">Reference proteome</keyword>
<dbReference type="InterPro" id="IPR009100">
    <property type="entry name" value="AcylCoA_DH/oxidase_NM_dom_sf"/>
</dbReference>
<gene>
    <name evidence="6" type="ORF">ACFQ07_02605</name>
</gene>
<dbReference type="PANTHER" id="PTHR43884">
    <property type="entry name" value="ACYL-COA DEHYDROGENASE"/>
    <property type="match status" value="1"/>
</dbReference>
<evidence type="ECO:0000256" key="3">
    <source>
        <dbReference type="ARBA" id="ARBA00023002"/>
    </source>
</evidence>
<evidence type="ECO:0000313" key="7">
    <source>
        <dbReference type="Proteomes" id="UP001597083"/>
    </source>
</evidence>
<dbReference type="InterPro" id="IPR013786">
    <property type="entry name" value="AcylCoA_DH/ox_N"/>
</dbReference>
<evidence type="ECO:0000256" key="2">
    <source>
        <dbReference type="ARBA" id="ARBA00022827"/>
    </source>
</evidence>
<evidence type="ECO:0000313" key="6">
    <source>
        <dbReference type="EMBL" id="MFD0851095.1"/>
    </source>
</evidence>
<accession>A0ABW3C9D1</accession>
<dbReference type="Pfam" id="PF02771">
    <property type="entry name" value="Acyl-CoA_dh_N"/>
    <property type="match status" value="1"/>
</dbReference>
<dbReference type="SUPFAM" id="SSF56645">
    <property type="entry name" value="Acyl-CoA dehydrogenase NM domain-like"/>
    <property type="match status" value="1"/>
</dbReference>
<reference evidence="7" key="1">
    <citation type="journal article" date="2019" name="Int. J. Syst. Evol. Microbiol.">
        <title>The Global Catalogue of Microorganisms (GCM) 10K type strain sequencing project: providing services to taxonomists for standard genome sequencing and annotation.</title>
        <authorList>
            <consortium name="The Broad Institute Genomics Platform"/>
            <consortium name="The Broad Institute Genome Sequencing Center for Infectious Disease"/>
            <person name="Wu L."/>
            <person name="Ma J."/>
        </authorList>
    </citation>
    <scope>NUCLEOTIDE SEQUENCE [LARGE SCALE GENOMIC DNA]</scope>
    <source>
        <strain evidence="7">JCM 31696</strain>
    </source>
</reference>
<dbReference type="Gene3D" id="2.40.110.10">
    <property type="entry name" value="Butyryl-CoA Dehydrogenase, subunit A, domain 2"/>
    <property type="match status" value="1"/>
</dbReference>
<protein>
    <submittedName>
        <fullName evidence="6">Acyl-CoA dehydrogenase family protein</fullName>
    </submittedName>
</protein>
<proteinExistence type="predicted"/>
<dbReference type="Pfam" id="PF02770">
    <property type="entry name" value="Acyl-CoA_dh_M"/>
    <property type="match status" value="1"/>
</dbReference>
<dbReference type="Proteomes" id="UP001597083">
    <property type="component" value="Unassembled WGS sequence"/>
</dbReference>
<dbReference type="Gene3D" id="1.10.540.10">
    <property type="entry name" value="Acyl-CoA dehydrogenase/oxidase, N-terminal domain"/>
    <property type="match status" value="1"/>
</dbReference>
<dbReference type="InterPro" id="IPR046373">
    <property type="entry name" value="Acyl-CoA_Oxase/DH_mid-dom_sf"/>
</dbReference>
<feature type="non-terminal residue" evidence="6">
    <location>
        <position position="227"/>
    </location>
</feature>
<keyword evidence="1" id="KW-0285">Flavoprotein</keyword>
<keyword evidence="2" id="KW-0274">FAD</keyword>
<comment type="caution">
    <text evidence="6">The sequence shown here is derived from an EMBL/GenBank/DDBJ whole genome shotgun (WGS) entry which is preliminary data.</text>
</comment>
<evidence type="ECO:0000259" key="5">
    <source>
        <dbReference type="Pfam" id="PF02771"/>
    </source>
</evidence>
<organism evidence="6 7">
    <name type="scientific">Actinomadura adrarensis</name>
    <dbReference type="NCBI Taxonomy" id="1819600"/>
    <lineage>
        <taxon>Bacteria</taxon>
        <taxon>Bacillati</taxon>
        <taxon>Actinomycetota</taxon>
        <taxon>Actinomycetes</taxon>
        <taxon>Streptosporangiales</taxon>
        <taxon>Thermomonosporaceae</taxon>
        <taxon>Actinomadura</taxon>
    </lineage>
</organism>
<dbReference type="EMBL" id="JBHTIR010000251">
    <property type="protein sequence ID" value="MFD0851095.1"/>
    <property type="molecule type" value="Genomic_DNA"/>
</dbReference>
<name>A0ABW3C9D1_9ACTN</name>
<evidence type="ECO:0000256" key="1">
    <source>
        <dbReference type="ARBA" id="ARBA00022630"/>
    </source>
</evidence>
<keyword evidence="3" id="KW-0560">Oxidoreductase</keyword>
<feature type="domain" description="Acyl-CoA dehydrogenase/oxidase N-terminal" evidence="5">
    <location>
        <begin position="2"/>
        <end position="113"/>
    </location>
</feature>
<sequence>MEELAELRDVLRRFFAEKSPSTEVRRLMQTRDGYEPAFWEQMAGQLGLQGLAVPEEFGGSGFGMREVAVTMEEMGRALVCAPYLSSAVLAAGTLVACGNKEAQAGLLPGIADGSSVATLAWMDGDDWGLDSVSMTARREDDGWVLNGAKSYVLDGHTAGLVLIAARVQGDLALFAVDGDADGLTRTTLTTLDQTRRLARLEFDGVRARLIEADARPVLERALDLASV</sequence>
<dbReference type="InterPro" id="IPR006091">
    <property type="entry name" value="Acyl-CoA_Oxase/DH_mid-dom"/>
</dbReference>
<feature type="domain" description="Acyl-CoA oxidase/dehydrogenase middle" evidence="4">
    <location>
        <begin position="131"/>
        <end position="204"/>
    </location>
</feature>
<dbReference type="PANTHER" id="PTHR43884:SF20">
    <property type="entry name" value="ACYL-COA DEHYDROGENASE FADE28"/>
    <property type="match status" value="1"/>
</dbReference>
<evidence type="ECO:0000259" key="4">
    <source>
        <dbReference type="Pfam" id="PF02770"/>
    </source>
</evidence>
<dbReference type="InterPro" id="IPR037069">
    <property type="entry name" value="AcylCoA_DH/ox_N_sf"/>
</dbReference>